<evidence type="ECO:0000313" key="5">
    <source>
        <dbReference type="Proteomes" id="UP000027446"/>
    </source>
</evidence>
<organism evidence="4 5">
    <name type="scientific">Hyphomonas adhaerens MHS-3</name>
    <dbReference type="NCBI Taxonomy" id="1280949"/>
    <lineage>
        <taxon>Bacteria</taxon>
        <taxon>Pseudomonadati</taxon>
        <taxon>Pseudomonadota</taxon>
        <taxon>Alphaproteobacteria</taxon>
        <taxon>Hyphomonadales</taxon>
        <taxon>Hyphomonadaceae</taxon>
        <taxon>Hyphomonas</taxon>
    </lineage>
</organism>
<keyword evidence="2" id="KW-0732">Signal</keyword>
<dbReference type="STRING" id="1280949.HAD_06050"/>
<evidence type="ECO:0000313" key="4">
    <source>
        <dbReference type="EMBL" id="KCZ85221.1"/>
    </source>
</evidence>
<dbReference type="RefSeq" id="WP_051595961.1">
    <property type="nucleotide sequence ID" value="NZ_ARYH01000001.1"/>
</dbReference>
<dbReference type="InterPro" id="IPR008258">
    <property type="entry name" value="Transglycosylase_SLT_dom_1"/>
</dbReference>
<feature type="chain" id="PRO_5001660871" description="Transglycosylase SLT domain-containing protein" evidence="2">
    <location>
        <begin position="36"/>
        <end position="268"/>
    </location>
</feature>
<comment type="caution">
    <text evidence="4">The sequence shown here is derived from an EMBL/GenBank/DDBJ whole genome shotgun (WGS) entry which is preliminary data.</text>
</comment>
<gene>
    <name evidence="4" type="ORF">HAD_06050</name>
</gene>
<dbReference type="SUPFAM" id="SSF53955">
    <property type="entry name" value="Lysozyme-like"/>
    <property type="match status" value="1"/>
</dbReference>
<dbReference type="AlphaFoldDB" id="A0A069E941"/>
<protein>
    <recommendedName>
        <fullName evidence="3">Transglycosylase SLT domain-containing protein</fullName>
    </recommendedName>
</protein>
<dbReference type="eggNOG" id="COG0741">
    <property type="taxonomic scope" value="Bacteria"/>
</dbReference>
<keyword evidence="5" id="KW-1185">Reference proteome</keyword>
<dbReference type="OrthoDB" id="9788661at2"/>
<dbReference type="InterPro" id="IPR023346">
    <property type="entry name" value="Lysozyme-like_dom_sf"/>
</dbReference>
<dbReference type="Gene3D" id="1.10.530.10">
    <property type="match status" value="1"/>
</dbReference>
<dbReference type="EMBL" id="ARYH01000001">
    <property type="protein sequence ID" value="KCZ85221.1"/>
    <property type="molecule type" value="Genomic_DNA"/>
</dbReference>
<feature type="domain" description="Transglycosylase SLT" evidence="3">
    <location>
        <begin position="61"/>
        <end position="160"/>
    </location>
</feature>
<accession>A0A069E941</accession>
<evidence type="ECO:0000256" key="1">
    <source>
        <dbReference type="ARBA" id="ARBA00009387"/>
    </source>
</evidence>
<proteinExistence type="inferred from homology"/>
<dbReference type="Pfam" id="PF01464">
    <property type="entry name" value="SLT"/>
    <property type="match status" value="1"/>
</dbReference>
<dbReference type="Proteomes" id="UP000027446">
    <property type="component" value="Unassembled WGS sequence"/>
</dbReference>
<comment type="similarity">
    <text evidence="1">Belongs to the virb1 family.</text>
</comment>
<evidence type="ECO:0000256" key="2">
    <source>
        <dbReference type="SAM" id="SignalP"/>
    </source>
</evidence>
<reference evidence="4 5" key="1">
    <citation type="journal article" date="2014" name="Antonie Van Leeuwenhoek">
        <title>Hyphomonas beringensis sp. nov. and Hyphomonas chukchiensis sp. nov., isolated from surface seawater of the Bering Sea and Chukchi Sea.</title>
        <authorList>
            <person name="Li C."/>
            <person name="Lai Q."/>
            <person name="Li G."/>
            <person name="Dong C."/>
            <person name="Wang J."/>
            <person name="Liao Y."/>
            <person name="Shao Z."/>
        </authorList>
    </citation>
    <scope>NUCLEOTIDE SEQUENCE [LARGE SCALE GENOMIC DNA]</scope>
    <source>
        <strain evidence="4 5">MHS-3</strain>
    </source>
</reference>
<name>A0A069E941_9PROT</name>
<feature type="signal peptide" evidence="2">
    <location>
        <begin position="1"/>
        <end position="35"/>
    </location>
</feature>
<dbReference type="PATRIC" id="fig|1280949.3.peg.1230"/>
<sequence length="268" mass="29183">MLKISTKNKAIAGTVSRAISVAALAAAVMSAPAWADFDRMNGRSVVAACGEVPSADMKKSIIDAALAYGVEPEVALAVAKAGSDFAPDARGPAGGLGVMQVRPVMAEQAFGVDADALWDTDRNIDIGTSLLSQLYRYSGDSWEIALARYANAGASDEGRAFVDAVLDIRDGYHANWTVQCYVRYLANGHVLAGSPSPLAADETFDRQILQQRRQRYANKGIVLPEASSTFYPYGYDRRQLALKERFVQSLEDHRSWKQSLEASYYDWD</sequence>
<evidence type="ECO:0000259" key="3">
    <source>
        <dbReference type="Pfam" id="PF01464"/>
    </source>
</evidence>